<proteinExistence type="predicted"/>
<keyword evidence="2" id="KW-1133">Transmembrane helix</keyword>
<evidence type="ECO:0000313" key="4">
    <source>
        <dbReference type="Proteomes" id="UP001336835"/>
    </source>
</evidence>
<feature type="transmembrane region" description="Helical" evidence="2">
    <location>
        <begin position="280"/>
        <end position="301"/>
    </location>
</feature>
<accession>A0ABU7IA51</accession>
<keyword evidence="4" id="KW-1185">Reference proteome</keyword>
<feature type="transmembrane region" description="Helical" evidence="2">
    <location>
        <begin position="145"/>
        <end position="164"/>
    </location>
</feature>
<evidence type="ECO:0000256" key="1">
    <source>
        <dbReference type="SAM" id="MobiDB-lite"/>
    </source>
</evidence>
<comment type="caution">
    <text evidence="3">The sequence shown here is derived from an EMBL/GenBank/DDBJ whole genome shotgun (WGS) entry which is preliminary data.</text>
</comment>
<feature type="compositionally biased region" description="Pro residues" evidence="1">
    <location>
        <begin position="122"/>
        <end position="135"/>
    </location>
</feature>
<dbReference type="EMBL" id="JAZDQT010000002">
    <property type="protein sequence ID" value="MEE1946345.1"/>
    <property type="molecule type" value="Genomic_DNA"/>
</dbReference>
<protein>
    <submittedName>
        <fullName evidence="3">Uncharacterized protein</fullName>
    </submittedName>
</protein>
<name>A0ABU7IA51_9SPHI</name>
<gene>
    <name evidence="3" type="ORF">VRU48_14565</name>
</gene>
<organism evidence="3 4">
    <name type="scientific">Pedobacter albus</name>
    <dbReference type="NCBI Taxonomy" id="3113905"/>
    <lineage>
        <taxon>Bacteria</taxon>
        <taxon>Pseudomonadati</taxon>
        <taxon>Bacteroidota</taxon>
        <taxon>Sphingobacteriia</taxon>
        <taxon>Sphingobacteriales</taxon>
        <taxon>Sphingobacteriaceae</taxon>
        <taxon>Pedobacter</taxon>
    </lineage>
</organism>
<dbReference type="Proteomes" id="UP001336835">
    <property type="component" value="Unassembled WGS sequence"/>
</dbReference>
<keyword evidence="2" id="KW-0472">Membrane</keyword>
<evidence type="ECO:0000256" key="2">
    <source>
        <dbReference type="SAM" id="Phobius"/>
    </source>
</evidence>
<sequence length="314" mass="36886">MLKEYKTAVLKFYEEKKENNLLRDNLKEPTRARLREESLYVFNERYLEKDGPTLKAFFDPRSKYNDHVRSIENFDGDGFKSMYDFFLNQPDIRKKENIELLAWLIDFEPRPYSNWSGEITQPPQPPEPPKPPLPPRKGFPFEIKITIVIASLLLISGGGVYYFWNNETQQQHPFVDQSDCMYWAGDHYELISCNPTVGHVQNKIPFDAVEWKNLKKINCPDTLTDNDIGKVWYMKVKNDIEVYTAQGRYPLDTNRVLRPLTKYMLDQYIPRKKKEAFLEWALKGISAVAIVAFLGLIWALWAKARAKKSRLSYQ</sequence>
<reference evidence="3 4" key="1">
    <citation type="submission" date="2024-01" db="EMBL/GenBank/DDBJ databases">
        <title>Pedobacter sp. nov., isolated from fresh soil.</title>
        <authorList>
            <person name="Le N.T.T."/>
        </authorList>
    </citation>
    <scope>NUCLEOTIDE SEQUENCE [LARGE SCALE GENOMIC DNA]</scope>
    <source>
        <strain evidence="3 4">KR3-3</strain>
    </source>
</reference>
<evidence type="ECO:0000313" key="3">
    <source>
        <dbReference type="EMBL" id="MEE1946345.1"/>
    </source>
</evidence>
<keyword evidence="2" id="KW-0812">Transmembrane</keyword>
<dbReference type="RefSeq" id="WP_330108646.1">
    <property type="nucleotide sequence ID" value="NZ_JAZDQT010000002.1"/>
</dbReference>
<feature type="region of interest" description="Disordered" evidence="1">
    <location>
        <begin position="115"/>
        <end position="135"/>
    </location>
</feature>